<sequence length="280" mass="32917">MRLFDLCFHAFLEAEAGLYEYCQSALPKPVATALKRREQSRARFAQLYEERLHVKIPNKCVRYHKWGEIDVEETLKAAAASMEAEDVFKVMVATNAMQHVDKVWELIPLPIKCQMAEEKEILVVRNEAIKRVYRETMLTNPEAACRQCLEYSWVDAALRTYKSMRPEQKTSYLGKAWFSYFFKPDRADNDGDVLRQLLQAKDFDMRPSWIDLSFFLTAKDFDMRPSWIDLSFFLTGYTFEELFERRRGPPIPKELQVPEIEEWFEVLSTRPTGEVPLPFV</sequence>
<dbReference type="Proteomes" id="UP000095287">
    <property type="component" value="Unplaced"/>
</dbReference>
<dbReference type="WBParaSite" id="L893_g29091.t1">
    <property type="protein sequence ID" value="L893_g29091.t1"/>
    <property type="gene ID" value="L893_g29091"/>
</dbReference>
<name>A0A1I7ZS84_9BILA</name>
<keyword evidence="1" id="KW-1185">Reference proteome</keyword>
<accession>A0A1I7ZS84</accession>
<evidence type="ECO:0000313" key="2">
    <source>
        <dbReference type="WBParaSite" id="L893_g29091.t1"/>
    </source>
</evidence>
<evidence type="ECO:0000313" key="1">
    <source>
        <dbReference type="Proteomes" id="UP000095287"/>
    </source>
</evidence>
<reference evidence="2" key="1">
    <citation type="submission" date="2016-11" db="UniProtKB">
        <authorList>
            <consortium name="WormBaseParasite"/>
        </authorList>
    </citation>
    <scope>IDENTIFICATION</scope>
</reference>
<proteinExistence type="predicted"/>
<organism evidence="1 2">
    <name type="scientific">Steinernema glaseri</name>
    <dbReference type="NCBI Taxonomy" id="37863"/>
    <lineage>
        <taxon>Eukaryota</taxon>
        <taxon>Metazoa</taxon>
        <taxon>Ecdysozoa</taxon>
        <taxon>Nematoda</taxon>
        <taxon>Chromadorea</taxon>
        <taxon>Rhabditida</taxon>
        <taxon>Tylenchina</taxon>
        <taxon>Panagrolaimomorpha</taxon>
        <taxon>Strongyloidoidea</taxon>
        <taxon>Steinernematidae</taxon>
        <taxon>Steinernema</taxon>
    </lineage>
</organism>
<dbReference type="AlphaFoldDB" id="A0A1I7ZS84"/>
<protein>
    <submittedName>
        <fullName evidence="2">HTH CENPB-type domain-containing protein</fullName>
    </submittedName>
</protein>